<proteinExistence type="predicted"/>
<accession>A0AAE3XMS8</accession>
<dbReference type="RefSeq" id="WP_309939613.1">
    <property type="nucleotide sequence ID" value="NZ_AP025305.1"/>
</dbReference>
<protein>
    <recommendedName>
        <fullName evidence="5">DUF349 domain-containing protein</fullName>
    </recommendedName>
</protein>
<dbReference type="InterPro" id="IPR007139">
    <property type="entry name" value="DUF349"/>
</dbReference>
<dbReference type="EMBL" id="JAVDQD010000003">
    <property type="protein sequence ID" value="MDR6239822.1"/>
    <property type="molecule type" value="Genomic_DNA"/>
</dbReference>
<keyword evidence="1" id="KW-0175">Coiled coil</keyword>
<dbReference type="AlphaFoldDB" id="A0AAE3XMS8"/>
<feature type="compositionally biased region" description="Polar residues" evidence="2">
    <location>
        <begin position="1"/>
        <end position="35"/>
    </location>
</feature>
<evidence type="ECO:0000256" key="2">
    <source>
        <dbReference type="SAM" id="MobiDB-lite"/>
    </source>
</evidence>
<keyword evidence="4" id="KW-1185">Reference proteome</keyword>
<feature type="coiled-coil region" evidence="1">
    <location>
        <begin position="130"/>
        <end position="172"/>
    </location>
</feature>
<name>A0AAE3XMS8_9BACT</name>
<comment type="caution">
    <text evidence="3">The sequence shown here is derived from an EMBL/GenBank/DDBJ whole genome shotgun (WGS) entry which is preliminary data.</text>
</comment>
<reference evidence="3" key="1">
    <citation type="submission" date="2023-07" db="EMBL/GenBank/DDBJ databases">
        <title>Genomic Encyclopedia of Type Strains, Phase IV (KMG-IV): sequencing the most valuable type-strain genomes for metagenomic binning, comparative biology and taxonomic classification.</title>
        <authorList>
            <person name="Goeker M."/>
        </authorList>
    </citation>
    <scope>NUCLEOTIDE SEQUENCE</scope>
    <source>
        <strain evidence="3">DSM 26174</strain>
    </source>
</reference>
<evidence type="ECO:0000313" key="3">
    <source>
        <dbReference type="EMBL" id="MDR6239822.1"/>
    </source>
</evidence>
<evidence type="ECO:0000313" key="4">
    <source>
        <dbReference type="Proteomes" id="UP001185092"/>
    </source>
</evidence>
<feature type="coiled-coil region" evidence="1">
    <location>
        <begin position="593"/>
        <end position="620"/>
    </location>
</feature>
<evidence type="ECO:0008006" key="5">
    <source>
        <dbReference type="Google" id="ProtNLM"/>
    </source>
</evidence>
<dbReference type="Proteomes" id="UP001185092">
    <property type="component" value="Unassembled WGS sequence"/>
</dbReference>
<gene>
    <name evidence="3" type="ORF">HNQ88_002870</name>
</gene>
<organism evidence="3 4">
    <name type="scientific">Aureibacter tunicatorum</name>
    <dbReference type="NCBI Taxonomy" id="866807"/>
    <lineage>
        <taxon>Bacteria</taxon>
        <taxon>Pseudomonadati</taxon>
        <taxon>Bacteroidota</taxon>
        <taxon>Cytophagia</taxon>
        <taxon>Cytophagales</taxon>
        <taxon>Persicobacteraceae</taxon>
        <taxon>Aureibacter</taxon>
    </lineage>
</organism>
<evidence type="ECO:0000256" key="1">
    <source>
        <dbReference type="SAM" id="Coils"/>
    </source>
</evidence>
<sequence>MENEKAISSQKDTQNEESVNPSSVDNTEETSNAITSEEHSEELEDQASLVDVEAFEKMSVDELYKQLSDIKDSSDFRLIDVVTKAAKPVFDQLISSERKSAFQKFVEDGGEKDGFEYKLPEIAQKFDQLHSELRKKRHEHFQNIEKQKQKNLDAKNAMLEQLRELVDGEETTSSINAVRKIQEEWKEIGMVPPAYSQTLWANYKALLDRYYDNRSIYFELKELDRKKNLEAKEELCAKAEALANVENLQDAIKELNQFHEEFKTLGPVPREKQDEIWDRFKAASDVVYARRKQFVEELKKELKINLDKKLELVEKVSAYVSFDSDRINDWNAKTNELMALQSEWEKIGGMPKEKSREVNRDFWGAFKTFFHNKGEFFKRLEKLRAENLAKKEELVAKAEALKDSEDMAGTAEELKKLQQEWKTIGPVPEKFRNSVYEKFKAACDAFFNKRRENNKSVEKAYEENLSLKEAICEKLTKAAEEKTSSIEEFEKLQSEFDEIGFVPRKAIKSIQAKYADACHAYLESLEGVSEQDKSKLLLEAKYKKIQSAPNANARLRRMEGDIRDKISSIENDISTWKTNIEFFASSSMVDQLKKEFDGKIADAQKQIKALKEELKLIRSL</sequence>
<dbReference type="Pfam" id="PF03993">
    <property type="entry name" value="DUF349"/>
    <property type="match status" value="5"/>
</dbReference>
<feature type="region of interest" description="Disordered" evidence="2">
    <location>
        <begin position="1"/>
        <end position="48"/>
    </location>
</feature>
<feature type="coiled-coil region" evidence="1">
    <location>
        <begin position="231"/>
        <end position="265"/>
    </location>
</feature>